<name>A0A455SV91_9CHLR</name>
<proteinExistence type="predicted"/>
<organism evidence="1">
    <name type="scientific">Thermosporothrix sp. COM3</name>
    <dbReference type="NCBI Taxonomy" id="2490863"/>
    <lineage>
        <taxon>Bacteria</taxon>
        <taxon>Bacillati</taxon>
        <taxon>Chloroflexota</taxon>
        <taxon>Ktedonobacteria</taxon>
        <taxon>Ktedonobacterales</taxon>
        <taxon>Thermosporotrichaceae</taxon>
        <taxon>Thermosporothrix</taxon>
    </lineage>
</organism>
<dbReference type="AlphaFoldDB" id="A0A455SV91"/>
<dbReference type="InterPro" id="IPR036291">
    <property type="entry name" value="NAD(P)-bd_dom_sf"/>
</dbReference>
<dbReference type="CDD" id="cd05233">
    <property type="entry name" value="SDR_c"/>
    <property type="match status" value="1"/>
</dbReference>
<gene>
    <name evidence="1" type="ORF">KTC_62970</name>
</gene>
<dbReference type="Pfam" id="PF00106">
    <property type="entry name" value="adh_short"/>
    <property type="match status" value="1"/>
</dbReference>
<dbReference type="InterPro" id="IPR002347">
    <property type="entry name" value="SDR_fam"/>
</dbReference>
<reference evidence="1" key="1">
    <citation type="submission" date="2018-12" db="EMBL/GenBank/DDBJ databases">
        <title>Novel natural products biosynthetic potential of the class Ktedonobacteria.</title>
        <authorList>
            <person name="Zheng Y."/>
            <person name="Saitou A."/>
            <person name="Wang C.M."/>
            <person name="Toyoda A."/>
            <person name="Minakuchi Y."/>
            <person name="Sekiguchi Y."/>
            <person name="Ueda K."/>
            <person name="Takano H."/>
            <person name="Sakai Y."/>
            <person name="Yokota A."/>
            <person name="Yabe S."/>
        </authorList>
    </citation>
    <scope>NUCLEOTIDE SEQUENCE</scope>
    <source>
        <strain evidence="1">COM3</strain>
    </source>
</reference>
<evidence type="ECO:0000313" key="1">
    <source>
        <dbReference type="EMBL" id="BBH91546.1"/>
    </source>
</evidence>
<dbReference type="Gene3D" id="3.40.50.720">
    <property type="entry name" value="NAD(P)-binding Rossmann-like Domain"/>
    <property type="match status" value="2"/>
</dbReference>
<dbReference type="PANTHER" id="PTHR43544:SF2">
    <property type="entry name" value="OXIDOREDUCTASE"/>
    <property type="match status" value="1"/>
</dbReference>
<dbReference type="EMBL" id="AP019376">
    <property type="protein sequence ID" value="BBH91546.1"/>
    <property type="molecule type" value="Genomic_DNA"/>
</dbReference>
<accession>A0A455SV91</accession>
<dbReference type="GO" id="GO:0016491">
    <property type="term" value="F:oxidoreductase activity"/>
    <property type="evidence" value="ECO:0007669"/>
    <property type="project" value="TreeGrafter"/>
</dbReference>
<dbReference type="InterPro" id="IPR051468">
    <property type="entry name" value="Fungal_SecMetab_SDRs"/>
</dbReference>
<dbReference type="PRINTS" id="PR00081">
    <property type="entry name" value="GDHRDH"/>
</dbReference>
<dbReference type="SUPFAM" id="SSF51735">
    <property type="entry name" value="NAD(P)-binding Rossmann-fold domains"/>
    <property type="match status" value="1"/>
</dbReference>
<protein>
    <submittedName>
        <fullName evidence="1">Oxidoreductase</fullName>
    </submittedName>
</protein>
<dbReference type="GO" id="GO:0005737">
    <property type="term" value="C:cytoplasm"/>
    <property type="evidence" value="ECO:0007669"/>
    <property type="project" value="TreeGrafter"/>
</dbReference>
<sequence length="574" mass="64391">MTDIRLHLSSILSCIKRNLTQPDALALLRAELRQLLPQSYGLGSGRLCNERQQLSSRVDLVLYDRTIESMLMREEEGIFDIRQALVTVQLADTLDTAGLEALLRVTASTKTLLPERKLEEILATQRPARRLGKFFPLGIIAFRALKDTQTQSQEVLALLLDASLKRQKMLSRPDFLLAQGHGLFYRNPVLDGIPFVQSTIHISRTLESDKAYTCYVCKRNYTHHHFFYERLCLQCGDLNYVKRAIPGDLTGRIALVTGARIKIGYATALRLLRAGARVIATTRFPYDAARRYSREPDFQKWRDRLHIYGLDFRSLPVLEQFINYLSSAYPGLDILINNAAQTVKQPPSAYAALLAGERAELSAEQRLLVERSQAVLPPVAFMMQDGEEPFRALLAPAGSSAKEAPPVAQEEVGPLAVAEQNSWTARLADISLTEMLEVQVVNVTAPFLLISRLRPLMKRSQFPHRFIVNVTATEGQFAQKKRGTHPHTNMAKAALNMLTHSSAEELAADSLYMNSVDPGWISLQTPVDIQDEHLILPLDLVDAAARVCDPIFQGIVDGKLTYGHFYKDYVSVPW</sequence>
<dbReference type="PANTHER" id="PTHR43544">
    <property type="entry name" value="SHORT-CHAIN DEHYDROGENASE/REDUCTASE"/>
    <property type="match status" value="1"/>
</dbReference>
<dbReference type="Pfam" id="PF13561">
    <property type="entry name" value="adh_short_C2"/>
    <property type="match status" value="1"/>
</dbReference>